<keyword evidence="11 15" id="KW-0472">Membrane</keyword>
<dbReference type="InterPro" id="IPR039421">
    <property type="entry name" value="Type_1_exporter"/>
</dbReference>
<dbReference type="Gene3D" id="1.20.1560.10">
    <property type="entry name" value="ABC transporter type 1, transmembrane domain"/>
    <property type="match status" value="2"/>
</dbReference>
<keyword evidence="9" id="KW-1278">Translocase</keyword>
<proteinExistence type="inferred from homology"/>
<keyword evidence="12" id="KW-0325">Glycoprotein</keyword>
<dbReference type="Gene3D" id="3.40.50.300">
    <property type="entry name" value="P-loop containing nucleotide triphosphate hydrolases"/>
    <property type="match status" value="2"/>
</dbReference>
<feature type="transmembrane region" description="Helical" evidence="15">
    <location>
        <begin position="321"/>
        <end position="344"/>
    </location>
</feature>
<feature type="domain" description="ABC transporter" evidence="16">
    <location>
        <begin position="1060"/>
        <end position="1311"/>
    </location>
</feature>
<dbReference type="SMART" id="SM00382">
    <property type="entry name" value="AAA"/>
    <property type="match status" value="2"/>
</dbReference>
<comment type="subcellular location">
    <subcellularLocation>
        <location evidence="1">Membrane</location>
        <topology evidence="1">Multi-pass membrane protein</topology>
    </subcellularLocation>
</comment>
<keyword evidence="19" id="KW-1185">Reference proteome</keyword>
<dbReference type="CDD" id="cd03249">
    <property type="entry name" value="ABC_MTABC3_MDL1_MDL2"/>
    <property type="match status" value="2"/>
</dbReference>
<dbReference type="InterPro" id="IPR017871">
    <property type="entry name" value="ABC_transporter-like_CS"/>
</dbReference>
<dbReference type="SUPFAM" id="SSF90123">
    <property type="entry name" value="ABC transporter transmembrane region"/>
    <property type="match status" value="2"/>
</dbReference>
<sequence>MAPREEDTVNDNGSIKSFAGLAKHDTVCDAEGLELKEISKRPKNDAPPPVAYWQLFRYADRTDRALVAGGLVCAVLSSLCLPAMVVLLGLLTNAFVGFHAAAALNDTAPEALFNRTVSRPLELLVPDGAAPETFSQHVWVFLVGSCVAGSLQATFGALFVFCLDFSSARQVKRIRGLFLQAVLRQEISWFETNGAGDFATRATEDLAKVQAGIDDKLGIFVFMVSVFVISMCNAFYHGWRLTLVILTAVPVLVAILAAIAKAQSTLMQRATAGYSRAGDVAAEIISAIRTVVAFGGQQKEVDRYSGCLLAARRWWLLNSALTGLGAGLAWCVVFACYSLAFWYGTALVLDGEYDPASLTIVFFSVVMGAIQLGQSALHLSSFSEARGAAASIFAVIERRSQIDPLGESGETPPTVAGRLEFRDVRFSYPSRPDVQVLDNLNLTIPAGQTVALVGPSGCGKSTCVQLLQRLYDPDHGQVLLDGRRVLLDGRRVSDLRVSWLRGQLAVVSQEPVLFPVSIRENIRYGRPGCSDAELERAARTAQAWPFISALPAGLDTTVGGRSGQLSGGQRQRVALARALLADPAVLLLDEATSALDTATEARLLTALAEERSGRTTLVVAHRLSTVRAADSIVVLREGRVAERGSHQQLMDRRGLYHRLVSAQALADDATAPDPAWSPGGGGGGGGGGYSPEAPRRRRRPASRTVSISSEPAEDEQPASLAEVVGQVAATGLGRAHGSVRRRWRSPPRASPCTRRISMWRLVRLSGPEWPFVLLGVLASAVCGCAIPVYALFFGDVLASAMFGIAGLRLTARLRRLTMAAILRQEMAFFDDPVNSVGALCSRLATDSSNIHGACGPRLGTVAQAVSTLAFSVTVAAYLSWRLALVLAPFVPLVLVACYLQTALTTGQQLTQMAAVDSGSGTVVEALRNIRTVTALRLERTLHSQYVDTLERAFGVYYRISVIRGVAFGFANAVPFFAYAATMGYGGRLVGDGELPFQNVFKVGESLILGTMMVGQAVAFAPSFQNAKLSAARVFALLDRKAAIEASPSAGLKLPHVDGQMAVQDVTFSYPSRPAAPVLRNMNFSFPPGRTVALVGASGCGKSTVLQLLLRFYEPDSGAVTLDGHELGSLINTLDGHKLGSLNVPWLRSHLALVAQQPELFDRTIAENIAYGDNSREVAMDEIIEAARAANLHDFITALPAGYETRLGASSSTQLSGGQKQRVAIARALLRRPAVLLLDEATSALDAQSERSVQSALDSAGRGRTCVVVAHRLSAVQGADCIAVLHRGRVAETGTHRQLMAARGLYYQLYRAQL</sequence>
<feature type="domain" description="ABC transmembrane type-1" evidence="17">
    <location>
        <begin position="68"/>
        <end position="384"/>
    </location>
</feature>
<feature type="region of interest" description="Disordered" evidence="14">
    <location>
        <begin position="669"/>
        <end position="718"/>
    </location>
</feature>
<dbReference type="EC" id="7.6.2.2" evidence="3"/>
<dbReference type="CDD" id="cd18577">
    <property type="entry name" value="ABC_6TM_Pgp_ABCB1_D1_like"/>
    <property type="match status" value="1"/>
</dbReference>
<dbReference type="OrthoDB" id="6494403at2759"/>
<feature type="transmembrane region" description="Helical" evidence="15">
    <location>
        <begin position="769"/>
        <end position="790"/>
    </location>
</feature>
<feature type="domain" description="ABC transmembrane type-1" evidence="17">
    <location>
        <begin position="792"/>
        <end position="1025"/>
    </location>
</feature>
<dbReference type="GO" id="GO:0097254">
    <property type="term" value="P:renal tubular secretion"/>
    <property type="evidence" value="ECO:0007669"/>
    <property type="project" value="UniProtKB-ARBA"/>
</dbReference>
<dbReference type="PANTHER" id="PTHR43394:SF27">
    <property type="entry name" value="ATP-DEPENDENT TRANSLOCASE ABCB1-LIKE"/>
    <property type="match status" value="1"/>
</dbReference>
<evidence type="ECO:0000256" key="12">
    <source>
        <dbReference type="ARBA" id="ARBA00023180"/>
    </source>
</evidence>
<dbReference type="PROSITE" id="PS50893">
    <property type="entry name" value="ABC_TRANSPORTER_2"/>
    <property type="match status" value="2"/>
</dbReference>
<dbReference type="GO" id="GO:0005524">
    <property type="term" value="F:ATP binding"/>
    <property type="evidence" value="ECO:0007669"/>
    <property type="project" value="UniProtKB-KW"/>
</dbReference>
<keyword evidence="4" id="KW-0813">Transport</keyword>
<feature type="transmembrane region" description="Helical" evidence="15">
    <location>
        <begin position="884"/>
        <end position="903"/>
    </location>
</feature>
<evidence type="ECO:0000313" key="19">
    <source>
        <dbReference type="Proteomes" id="UP000440578"/>
    </source>
</evidence>
<keyword evidence="8" id="KW-0067">ATP-binding</keyword>
<dbReference type="InterPro" id="IPR011527">
    <property type="entry name" value="ABC1_TM_dom"/>
</dbReference>
<comment type="caution">
    <text evidence="18">The sequence shown here is derived from an EMBL/GenBank/DDBJ whole genome shotgun (WGS) entry which is preliminary data.</text>
</comment>
<keyword evidence="5 15" id="KW-0812">Transmembrane</keyword>
<evidence type="ECO:0000259" key="16">
    <source>
        <dbReference type="PROSITE" id="PS50893"/>
    </source>
</evidence>
<dbReference type="PANTHER" id="PTHR43394">
    <property type="entry name" value="ATP-DEPENDENT PERMEASE MDL1, MITOCHONDRIAL"/>
    <property type="match status" value="1"/>
</dbReference>
<dbReference type="InterPro" id="IPR003439">
    <property type="entry name" value="ABC_transporter-like_ATP-bd"/>
</dbReference>
<dbReference type="InterPro" id="IPR003593">
    <property type="entry name" value="AAA+_ATPase"/>
</dbReference>
<evidence type="ECO:0000256" key="2">
    <source>
        <dbReference type="ARBA" id="ARBA00007577"/>
    </source>
</evidence>
<feature type="transmembrane region" description="Helical" evidence="15">
    <location>
        <begin position="138"/>
        <end position="163"/>
    </location>
</feature>
<accession>A0A6A4WSZ4</accession>
<dbReference type="SUPFAM" id="SSF52540">
    <property type="entry name" value="P-loop containing nucleoside triphosphate hydrolases"/>
    <property type="match status" value="2"/>
</dbReference>
<keyword evidence="7" id="KW-0547">Nucleotide-binding</keyword>
<dbReference type="GO" id="GO:0090374">
    <property type="term" value="P:oligopeptide export from mitochondrion"/>
    <property type="evidence" value="ECO:0007669"/>
    <property type="project" value="TreeGrafter"/>
</dbReference>
<evidence type="ECO:0000259" key="17">
    <source>
        <dbReference type="PROSITE" id="PS50929"/>
    </source>
</evidence>
<dbReference type="GO" id="GO:0005743">
    <property type="term" value="C:mitochondrial inner membrane"/>
    <property type="evidence" value="ECO:0007669"/>
    <property type="project" value="TreeGrafter"/>
</dbReference>
<keyword evidence="10 15" id="KW-1133">Transmembrane helix</keyword>
<dbReference type="GO" id="GO:0016887">
    <property type="term" value="F:ATP hydrolysis activity"/>
    <property type="evidence" value="ECO:0007669"/>
    <property type="project" value="InterPro"/>
</dbReference>
<feature type="compositionally biased region" description="Gly residues" evidence="14">
    <location>
        <begin position="678"/>
        <end position="689"/>
    </location>
</feature>
<feature type="transmembrane region" description="Helical" evidence="15">
    <location>
        <begin position="242"/>
        <end position="260"/>
    </location>
</feature>
<evidence type="ECO:0000256" key="1">
    <source>
        <dbReference type="ARBA" id="ARBA00004141"/>
    </source>
</evidence>
<dbReference type="EMBL" id="VIIS01000772">
    <property type="protein sequence ID" value="KAF0305251.1"/>
    <property type="molecule type" value="Genomic_DNA"/>
</dbReference>
<dbReference type="Pfam" id="PF00664">
    <property type="entry name" value="ABC_membrane"/>
    <property type="match status" value="2"/>
</dbReference>
<evidence type="ECO:0000256" key="6">
    <source>
        <dbReference type="ARBA" id="ARBA00022737"/>
    </source>
</evidence>
<dbReference type="Pfam" id="PF00005">
    <property type="entry name" value="ABC_tran"/>
    <property type="match status" value="2"/>
</dbReference>
<feature type="transmembrane region" description="Helical" evidence="15">
    <location>
        <begin position="961"/>
        <end position="985"/>
    </location>
</feature>
<dbReference type="FunFam" id="1.20.1560.10:FF:000018">
    <property type="entry name" value="ATP-binding cassette subfamily B member 11"/>
    <property type="match status" value="1"/>
</dbReference>
<comment type="similarity">
    <text evidence="2">Belongs to the ABC transporter superfamily. ABCB family. Multidrug resistance exporter (TC 3.A.1.201) subfamily.</text>
</comment>
<evidence type="ECO:0000256" key="14">
    <source>
        <dbReference type="SAM" id="MobiDB-lite"/>
    </source>
</evidence>
<dbReference type="GO" id="GO:0008559">
    <property type="term" value="F:ABC-type xenobiotic transporter activity"/>
    <property type="evidence" value="ECO:0007669"/>
    <property type="project" value="UniProtKB-EC"/>
</dbReference>
<feature type="transmembrane region" description="Helical" evidence="15">
    <location>
        <begin position="356"/>
        <end position="377"/>
    </location>
</feature>
<dbReference type="InterPro" id="IPR036640">
    <property type="entry name" value="ABC1_TM_sf"/>
</dbReference>
<comment type="catalytic activity">
    <reaction evidence="13">
        <text>ATP + H2O + xenobioticSide 1 = ADP + phosphate + xenobioticSide 2.</text>
        <dbReference type="EC" id="7.6.2.2"/>
    </reaction>
</comment>
<evidence type="ECO:0000256" key="13">
    <source>
        <dbReference type="ARBA" id="ARBA00034018"/>
    </source>
</evidence>
<evidence type="ECO:0000256" key="15">
    <source>
        <dbReference type="SAM" id="Phobius"/>
    </source>
</evidence>
<reference evidence="18 19" key="1">
    <citation type="submission" date="2019-07" db="EMBL/GenBank/DDBJ databases">
        <title>Draft genome assembly of a fouling barnacle, Amphibalanus amphitrite (Darwin, 1854): The first reference genome for Thecostraca.</title>
        <authorList>
            <person name="Kim W."/>
        </authorList>
    </citation>
    <scope>NUCLEOTIDE SEQUENCE [LARGE SCALE GENOMIC DNA]</scope>
    <source>
        <strain evidence="18">SNU_AA5</strain>
        <tissue evidence="18">Soma without cirri and trophi</tissue>
    </source>
</reference>
<dbReference type="PROSITE" id="PS50929">
    <property type="entry name" value="ABC_TM1F"/>
    <property type="match status" value="2"/>
</dbReference>
<evidence type="ECO:0000256" key="5">
    <source>
        <dbReference type="ARBA" id="ARBA00022692"/>
    </source>
</evidence>
<keyword evidence="6" id="KW-0677">Repeat</keyword>
<evidence type="ECO:0000256" key="10">
    <source>
        <dbReference type="ARBA" id="ARBA00022989"/>
    </source>
</evidence>
<evidence type="ECO:0000256" key="11">
    <source>
        <dbReference type="ARBA" id="ARBA00023136"/>
    </source>
</evidence>
<evidence type="ECO:0000256" key="9">
    <source>
        <dbReference type="ARBA" id="ARBA00022967"/>
    </source>
</evidence>
<evidence type="ECO:0000313" key="18">
    <source>
        <dbReference type="EMBL" id="KAF0305251.1"/>
    </source>
</evidence>
<name>A0A6A4WSZ4_AMPAM</name>
<dbReference type="PROSITE" id="PS00211">
    <property type="entry name" value="ABC_TRANSPORTER_1"/>
    <property type="match status" value="2"/>
</dbReference>
<dbReference type="GO" id="GO:0015421">
    <property type="term" value="F:ABC-type oligopeptide transporter activity"/>
    <property type="evidence" value="ECO:0007669"/>
    <property type="project" value="TreeGrafter"/>
</dbReference>
<dbReference type="Proteomes" id="UP000440578">
    <property type="component" value="Unassembled WGS sequence"/>
</dbReference>
<dbReference type="CDD" id="cd18578">
    <property type="entry name" value="ABC_6TM_Pgp_ABCB1_D2_like"/>
    <property type="match status" value="1"/>
</dbReference>
<dbReference type="InterPro" id="IPR027417">
    <property type="entry name" value="P-loop_NTPase"/>
</dbReference>
<evidence type="ECO:0000256" key="4">
    <source>
        <dbReference type="ARBA" id="ARBA00022448"/>
    </source>
</evidence>
<evidence type="ECO:0000256" key="8">
    <source>
        <dbReference type="ARBA" id="ARBA00022840"/>
    </source>
</evidence>
<gene>
    <name evidence="18" type="primary">ABCB1_1</name>
    <name evidence="18" type="ORF">FJT64_023077</name>
</gene>
<evidence type="ECO:0000256" key="3">
    <source>
        <dbReference type="ARBA" id="ARBA00012191"/>
    </source>
</evidence>
<feature type="domain" description="ABC transporter" evidence="16">
    <location>
        <begin position="419"/>
        <end position="662"/>
    </location>
</feature>
<feature type="transmembrane region" description="Helical" evidence="15">
    <location>
        <begin position="65"/>
        <end position="91"/>
    </location>
</feature>
<dbReference type="GO" id="GO:0017085">
    <property type="term" value="P:response to insecticide"/>
    <property type="evidence" value="ECO:0007669"/>
    <property type="project" value="UniProtKB-ARBA"/>
</dbReference>
<feature type="transmembrane region" description="Helical" evidence="15">
    <location>
        <begin position="217"/>
        <end position="236"/>
    </location>
</feature>
<dbReference type="FunFam" id="3.40.50.300:FF:000479">
    <property type="entry name" value="Multidrug resistance protein 1A"/>
    <property type="match status" value="2"/>
</dbReference>
<evidence type="ECO:0000256" key="7">
    <source>
        <dbReference type="ARBA" id="ARBA00022741"/>
    </source>
</evidence>
<protein>
    <recommendedName>
        <fullName evidence="3">ABC-type xenobiotic transporter</fullName>
        <ecNumber evidence="3">7.6.2.2</ecNumber>
    </recommendedName>
</protein>
<organism evidence="18 19">
    <name type="scientific">Amphibalanus amphitrite</name>
    <name type="common">Striped barnacle</name>
    <name type="synonym">Balanus amphitrite</name>
    <dbReference type="NCBI Taxonomy" id="1232801"/>
    <lineage>
        <taxon>Eukaryota</taxon>
        <taxon>Metazoa</taxon>
        <taxon>Ecdysozoa</taxon>
        <taxon>Arthropoda</taxon>
        <taxon>Crustacea</taxon>
        <taxon>Multicrustacea</taxon>
        <taxon>Cirripedia</taxon>
        <taxon>Thoracica</taxon>
        <taxon>Thoracicalcarea</taxon>
        <taxon>Balanomorpha</taxon>
        <taxon>Balanoidea</taxon>
        <taxon>Balanidae</taxon>
        <taxon>Amphibalaninae</taxon>
        <taxon>Amphibalanus</taxon>
    </lineage>
</organism>